<keyword evidence="6" id="KW-0238">DNA-binding</keyword>
<keyword evidence="7" id="KW-0943">RNA-mediated gene silencing</keyword>
<dbReference type="AlphaFoldDB" id="A0A182M763"/>
<dbReference type="EMBL" id="AXCM01002724">
    <property type="status" value="NOT_ANNOTATED_CDS"/>
    <property type="molecule type" value="Genomic_DNA"/>
</dbReference>
<dbReference type="Pfam" id="PF13017">
    <property type="entry name" value="Maelstrom"/>
    <property type="match status" value="1"/>
</dbReference>
<dbReference type="GO" id="GO:0060964">
    <property type="term" value="P:regulation of miRNA-mediated gene silencing"/>
    <property type="evidence" value="ECO:0007669"/>
    <property type="project" value="InterPro"/>
</dbReference>
<evidence type="ECO:0000256" key="3">
    <source>
        <dbReference type="ARBA" id="ARBA00007057"/>
    </source>
</evidence>
<evidence type="ECO:0000259" key="9">
    <source>
        <dbReference type="Pfam" id="PF13017"/>
    </source>
</evidence>
<evidence type="ECO:0000256" key="4">
    <source>
        <dbReference type="ARBA" id="ARBA00022490"/>
    </source>
</evidence>
<proteinExistence type="inferred from homology"/>
<dbReference type="PANTHER" id="PTHR21358">
    <property type="entry name" value="PROTEIN MAELSTROM HOMOLOG"/>
    <property type="match status" value="1"/>
</dbReference>
<dbReference type="InterPro" id="IPR039259">
    <property type="entry name" value="Protein_maelstrom"/>
</dbReference>
<dbReference type="GO" id="GO:0007140">
    <property type="term" value="P:male meiotic nuclear division"/>
    <property type="evidence" value="ECO:0007669"/>
    <property type="project" value="TreeGrafter"/>
</dbReference>
<keyword evidence="11" id="KW-1185">Reference proteome</keyword>
<dbReference type="GO" id="GO:0030154">
    <property type="term" value="P:cell differentiation"/>
    <property type="evidence" value="ECO:0007669"/>
    <property type="project" value="UniProtKB-KW"/>
</dbReference>
<dbReference type="GO" id="GO:0005634">
    <property type="term" value="C:nucleus"/>
    <property type="evidence" value="ECO:0007669"/>
    <property type="project" value="UniProtKB-SubCell"/>
</dbReference>
<reference evidence="10" key="2">
    <citation type="submission" date="2020-05" db="UniProtKB">
        <authorList>
            <consortium name="EnsemblMetazoa"/>
        </authorList>
    </citation>
    <scope>IDENTIFICATION</scope>
    <source>
        <strain evidence="10">A-37</strain>
    </source>
</reference>
<evidence type="ECO:0000313" key="11">
    <source>
        <dbReference type="Proteomes" id="UP000075883"/>
    </source>
</evidence>
<evidence type="ECO:0000256" key="2">
    <source>
        <dbReference type="ARBA" id="ARBA00004496"/>
    </source>
</evidence>
<protein>
    <recommendedName>
        <fullName evidence="9">Maelstrom domain-containing protein</fullName>
    </recommendedName>
</protein>
<accession>A0A182M763</accession>
<feature type="domain" description="Maelstrom" evidence="9">
    <location>
        <begin position="2"/>
        <end position="110"/>
    </location>
</feature>
<evidence type="ECO:0000256" key="7">
    <source>
        <dbReference type="ARBA" id="ARBA00023158"/>
    </source>
</evidence>
<dbReference type="InterPro" id="IPR024970">
    <property type="entry name" value="Maelstrom"/>
</dbReference>
<evidence type="ECO:0000256" key="6">
    <source>
        <dbReference type="ARBA" id="ARBA00023125"/>
    </source>
</evidence>
<dbReference type="GO" id="GO:0043186">
    <property type="term" value="C:P granule"/>
    <property type="evidence" value="ECO:0007669"/>
    <property type="project" value="TreeGrafter"/>
</dbReference>
<evidence type="ECO:0000256" key="1">
    <source>
        <dbReference type="ARBA" id="ARBA00004123"/>
    </source>
</evidence>
<keyword evidence="8" id="KW-0539">Nucleus</keyword>
<comment type="subcellular location">
    <subcellularLocation>
        <location evidence="2">Cytoplasm</location>
    </subcellularLocation>
    <subcellularLocation>
        <location evidence="1">Nucleus</location>
    </subcellularLocation>
</comment>
<evidence type="ECO:0000313" key="10">
    <source>
        <dbReference type="EnsemblMetazoa" id="ACUA011174-PA"/>
    </source>
</evidence>
<comment type="similarity">
    <text evidence="3">Belongs to the maelstrom family.</text>
</comment>
<reference evidence="11" key="1">
    <citation type="submission" date="2013-09" db="EMBL/GenBank/DDBJ databases">
        <title>The Genome Sequence of Anopheles culicifacies species A.</title>
        <authorList>
            <consortium name="The Broad Institute Genomics Platform"/>
            <person name="Neafsey D.E."/>
            <person name="Besansky N."/>
            <person name="Howell P."/>
            <person name="Walton C."/>
            <person name="Young S.K."/>
            <person name="Zeng Q."/>
            <person name="Gargeya S."/>
            <person name="Fitzgerald M."/>
            <person name="Haas B."/>
            <person name="Abouelleil A."/>
            <person name="Allen A.W."/>
            <person name="Alvarado L."/>
            <person name="Arachchi H.M."/>
            <person name="Berlin A.M."/>
            <person name="Chapman S.B."/>
            <person name="Gainer-Dewar J."/>
            <person name="Goldberg J."/>
            <person name="Griggs A."/>
            <person name="Gujja S."/>
            <person name="Hansen M."/>
            <person name="Howarth C."/>
            <person name="Imamovic A."/>
            <person name="Ireland A."/>
            <person name="Larimer J."/>
            <person name="McCowan C."/>
            <person name="Murphy C."/>
            <person name="Pearson M."/>
            <person name="Poon T.W."/>
            <person name="Priest M."/>
            <person name="Roberts A."/>
            <person name="Saif S."/>
            <person name="Shea T."/>
            <person name="Sisk P."/>
            <person name="Sykes S."/>
            <person name="Wortman J."/>
            <person name="Nusbaum C."/>
            <person name="Birren B."/>
        </authorList>
    </citation>
    <scope>NUCLEOTIDE SEQUENCE [LARGE SCALE GENOMIC DNA]</scope>
    <source>
        <strain evidence="11">A-37</strain>
    </source>
</reference>
<evidence type="ECO:0000256" key="8">
    <source>
        <dbReference type="ARBA" id="ARBA00023242"/>
    </source>
</evidence>
<dbReference type="Proteomes" id="UP000075883">
    <property type="component" value="Unassembled WGS sequence"/>
</dbReference>
<dbReference type="GO" id="GO:0043565">
    <property type="term" value="F:sequence-specific DNA binding"/>
    <property type="evidence" value="ECO:0007669"/>
    <property type="project" value="TreeGrafter"/>
</dbReference>
<dbReference type="PANTHER" id="PTHR21358:SF4">
    <property type="entry name" value="PROTEIN MAELSTROM HOMOLOG"/>
    <property type="match status" value="1"/>
</dbReference>
<organism evidence="10 11">
    <name type="scientific">Anopheles culicifacies</name>
    <dbReference type="NCBI Taxonomy" id="139723"/>
    <lineage>
        <taxon>Eukaryota</taxon>
        <taxon>Metazoa</taxon>
        <taxon>Ecdysozoa</taxon>
        <taxon>Arthropoda</taxon>
        <taxon>Hexapoda</taxon>
        <taxon>Insecta</taxon>
        <taxon>Pterygota</taxon>
        <taxon>Neoptera</taxon>
        <taxon>Endopterygota</taxon>
        <taxon>Diptera</taxon>
        <taxon>Nematocera</taxon>
        <taxon>Culicoidea</taxon>
        <taxon>Culicidae</taxon>
        <taxon>Anophelinae</taxon>
        <taxon>Anopheles</taxon>
        <taxon>culicifacies species complex</taxon>
    </lineage>
</organism>
<name>A0A182M763_9DIPT</name>
<dbReference type="GO" id="GO:0007283">
    <property type="term" value="P:spermatogenesis"/>
    <property type="evidence" value="ECO:0007669"/>
    <property type="project" value="TreeGrafter"/>
</dbReference>
<sequence>MPTGARLSVQEHTGKTHLLPEPPNAWGIADMNEVAVRLLSFLGADDEIPPLFTDEETLDIVESMLREILKDCIMDKELYVCPLSELFCIMKQATERHFMNKSTFPSALTAHIIGPTPFHPPANAGIFVDVFLSRNDLTVLVSRDY</sequence>
<dbReference type="VEuPathDB" id="VectorBase:ACUA011174"/>
<dbReference type="GO" id="GO:0045892">
    <property type="term" value="P:negative regulation of DNA-templated transcription"/>
    <property type="evidence" value="ECO:0007669"/>
    <property type="project" value="TreeGrafter"/>
</dbReference>
<evidence type="ECO:0000256" key="5">
    <source>
        <dbReference type="ARBA" id="ARBA00022782"/>
    </source>
</evidence>
<dbReference type="EnsemblMetazoa" id="ACUA011174-RA">
    <property type="protein sequence ID" value="ACUA011174-PA"/>
    <property type="gene ID" value="ACUA011174"/>
</dbReference>
<keyword evidence="5" id="KW-0221">Differentiation</keyword>
<dbReference type="GO" id="GO:0034587">
    <property type="term" value="P:piRNA processing"/>
    <property type="evidence" value="ECO:0007669"/>
    <property type="project" value="TreeGrafter"/>
</dbReference>
<dbReference type="STRING" id="139723.A0A182M763"/>
<keyword evidence="4" id="KW-0963">Cytoplasm</keyword>